<proteinExistence type="predicted"/>
<gene>
    <name evidence="2" type="ORF">B0H24_102036</name>
    <name evidence="1" type="ORF">BY455_11836</name>
</gene>
<protein>
    <recommendedName>
        <fullName evidence="5">Pilin assembly protein</fullName>
    </recommendedName>
</protein>
<dbReference type="EMBL" id="PTIU01000020">
    <property type="protein sequence ID" value="PPK54048.1"/>
    <property type="molecule type" value="Genomic_DNA"/>
</dbReference>
<evidence type="ECO:0008006" key="5">
    <source>
        <dbReference type="Google" id="ProtNLM"/>
    </source>
</evidence>
<reference evidence="1 4" key="1">
    <citation type="submission" date="2018-02" db="EMBL/GenBank/DDBJ databases">
        <title>Deep subsurface shale carbon reservoir microbial communities from Ohio and West Virginia, USA.</title>
        <authorList>
            <person name="Wrighton K."/>
        </authorList>
    </citation>
    <scope>NUCLEOTIDE SEQUENCE [LARGE SCALE GENOMIC DNA]</scope>
    <source>
        <strain evidence="1 4">UTICA-S1B6</strain>
    </source>
</reference>
<evidence type="ECO:0000313" key="2">
    <source>
        <dbReference type="EMBL" id="PPK54048.1"/>
    </source>
</evidence>
<comment type="caution">
    <text evidence="2">The sequence shown here is derived from an EMBL/GenBank/DDBJ whole genome shotgun (WGS) entry which is preliminary data.</text>
</comment>
<reference evidence="2 3" key="2">
    <citation type="submission" date="2018-02" db="EMBL/GenBank/DDBJ databases">
        <title>Subsurface microbial communities from deep shales in Ohio and West Virginia, USA.</title>
        <authorList>
            <person name="Wrighton K."/>
        </authorList>
    </citation>
    <scope>NUCLEOTIDE SEQUENCE [LARGE SCALE GENOMIC DNA]</scope>
    <source>
        <strain evidence="2 3">UTICA-S1B9</strain>
    </source>
</reference>
<evidence type="ECO:0000313" key="1">
    <source>
        <dbReference type="EMBL" id="PPK50934.1"/>
    </source>
</evidence>
<sequence>MKIQQLVEHWDEHGRGRLTREPTFVSLSEEHHELVQKLVEMYPMKSPQDLMRDLITAALDDLETGLPYKQGDKVVAYDEDGFEIYEDAGLTPQLVALSKKHMERLKARQMESVA</sequence>
<dbReference type="Proteomes" id="UP000239446">
    <property type="component" value="Unassembled WGS sequence"/>
</dbReference>
<accession>A0A2S6G4J8</accession>
<evidence type="ECO:0000313" key="4">
    <source>
        <dbReference type="Proteomes" id="UP000239648"/>
    </source>
</evidence>
<name>A0A2S6G4J8_9GAMM</name>
<keyword evidence="4" id="KW-1185">Reference proteome</keyword>
<evidence type="ECO:0000313" key="3">
    <source>
        <dbReference type="Proteomes" id="UP000239446"/>
    </source>
</evidence>
<dbReference type="RefSeq" id="WP_104416725.1">
    <property type="nucleotide sequence ID" value="NZ_PTIT01000018.1"/>
</dbReference>
<dbReference type="OrthoDB" id="6386565at2"/>
<dbReference type="EMBL" id="PTIT01000018">
    <property type="protein sequence ID" value="PPK50934.1"/>
    <property type="molecule type" value="Genomic_DNA"/>
</dbReference>
<organism evidence="2 3">
    <name type="scientific">Marinobacter persicus</name>
    <dbReference type="NCBI Taxonomy" id="930118"/>
    <lineage>
        <taxon>Bacteria</taxon>
        <taxon>Pseudomonadati</taxon>
        <taxon>Pseudomonadota</taxon>
        <taxon>Gammaproteobacteria</taxon>
        <taxon>Pseudomonadales</taxon>
        <taxon>Marinobacteraceae</taxon>
        <taxon>Marinobacter</taxon>
    </lineage>
</organism>
<dbReference type="Proteomes" id="UP000239648">
    <property type="component" value="Unassembled WGS sequence"/>
</dbReference>
<dbReference type="STRING" id="930118.SAMN05216429_10637"/>
<dbReference type="AlphaFoldDB" id="A0A2S6G4J8"/>